<dbReference type="HOGENOM" id="CLU_116670_1_0_7"/>
<accession>W4LIK7</accession>
<dbReference type="Pfam" id="PF01724">
    <property type="entry name" value="DUF29"/>
    <property type="match status" value="1"/>
</dbReference>
<proteinExistence type="predicted"/>
<dbReference type="AlphaFoldDB" id="W4LIK7"/>
<organism evidence="1 2">
    <name type="scientific">Candidatus Entotheonella gemina</name>
    <dbReference type="NCBI Taxonomy" id="1429439"/>
    <lineage>
        <taxon>Bacteria</taxon>
        <taxon>Pseudomonadati</taxon>
        <taxon>Nitrospinota/Tectimicrobiota group</taxon>
        <taxon>Candidatus Tectimicrobiota</taxon>
        <taxon>Candidatus Entotheonellia</taxon>
        <taxon>Candidatus Entotheonellales</taxon>
        <taxon>Candidatus Entotheonellaceae</taxon>
        <taxon>Candidatus Entotheonella</taxon>
    </lineage>
</organism>
<sequence>MSRLYEDDFTAWAEETVLLLRKDRFGDIDMDALIEEIEGLARYHRDAIKSQLKRLLLHLLKLQYCGDIDYKRAHRGWYRRVAQARGEIEDKIEGSPSLSSYPASQLDSAYRKARGDAFRVEGLQAESVPESCPWRIEQVLDPDFFPSRENA</sequence>
<name>W4LIK7_9BACT</name>
<comment type="caution">
    <text evidence="1">The sequence shown here is derived from an EMBL/GenBank/DDBJ whole genome shotgun (WGS) entry which is preliminary data.</text>
</comment>
<gene>
    <name evidence="1" type="ORF">ETSY2_44015</name>
</gene>
<dbReference type="PANTHER" id="PTHR34235:SF1">
    <property type="entry name" value="SLR0416 PROTEIN"/>
    <property type="match status" value="1"/>
</dbReference>
<evidence type="ECO:0000313" key="1">
    <source>
        <dbReference type="EMBL" id="ETW97749.1"/>
    </source>
</evidence>
<reference evidence="1 2" key="1">
    <citation type="journal article" date="2014" name="Nature">
        <title>An environmental bacterial taxon with a large and distinct metabolic repertoire.</title>
        <authorList>
            <person name="Wilson M.C."/>
            <person name="Mori T."/>
            <person name="Ruckert C."/>
            <person name="Uria A.R."/>
            <person name="Helf M.J."/>
            <person name="Takada K."/>
            <person name="Gernert C."/>
            <person name="Steffens U.A."/>
            <person name="Heycke N."/>
            <person name="Schmitt S."/>
            <person name="Rinke C."/>
            <person name="Helfrich E.J."/>
            <person name="Brachmann A.O."/>
            <person name="Gurgui C."/>
            <person name="Wakimoto T."/>
            <person name="Kracht M."/>
            <person name="Crusemann M."/>
            <person name="Hentschel U."/>
            <person name="Abe I."/>
            <person name="Matsunaga S."/>
            <person name="Kalinowski J."/>
            <person name="Takeyama H."/>
            <person name="Piel J."/>
        </authorList>
    </citation>
    <scope>NUCLEOTIDE SEQUENCE [LARGE SCALE GENOMIC DNA]</scope>
    <source>
        <strain evidence="2">TSY2</strain>
    </source>
</reference>
<dbReference type="EMBL" id="AZHX01002019">
    <property type="protein sequence ID" value="ETW97749.1"/>
    <property type="molecule type" value="Genomic_DNA"/>
</dbReference>
<evidence type="ECO:0000313" key="2">
    <source>
        <dbReference type="Proteomes" id="UP000019140"/>
    </source>
</evidence>
<dbReference type="Gene3D" id="1.20.1220.20">
    <property type="entry name" value="Uncharcterised protein PF01724"/>
    <property type="match status" value="1"/>
</dbReference>
<dbReference type="Proteomes" id="UP000019140">
    <property type="component" value="Unassembled WGS sequence"/>
</dbReference>
<evidence type="ECO:0008006" key="3">
    <source>
        <dbReference type="Google" id="ProtNLM"/>
    </source>
</evidence>
<dbReference type="PANTHER" id="PTHR34235">
    <property type="entry name" value="SLR1203 PROTEIN-RELATED"/>
    <property type="match status" value="1"/>
</dbReference>
<dbReference type="InterPro" id="IPR002636">
    <property type="entry name" value="DUF29"/>
</dbReference>
<keyword evidence="2" id="KW-1185">Reference proteome</keyword>
<protein>
    <recommendedName>
        <fullName evidence="3">DUF29 domain-containing protein</fullName>
    </recommendedName>
</protein>